<evidence type="ECO:0000259" key="3">
    <source>
        <dbReference type="Pfam" id="PF20160"/>
    </source>
</evidence>
<dbReference type="Pfam" id="PF00560">
    <property type="entry name" value="LRR_1"/>
    <property type="match status" value="2"/>
</dbReference>
<feature type="domain" description="C-JID" evidence="3">
    <location>
        <begin position="192"/>
        <end position="312"/>
    </location>
</feature>
<evidence type="ECO:0000256" key="2">
    <source>
        <dbReference type="ARBA" id="ARBA00022737"/>
    </source>
</evidence>
<dbReference type="EMBL" id="SZYD01000012">
    <property type="protein sequence ID" value="KAD4585154.1"/>
    <property type="molecule type" value="Genomic_DNA"/>
</dbReference>
<comment type="caution">
    <text evidence="4">The sequence shown here is derived from an EMBL/GenBank/DDBJ whole genome shotgun (WGS) entry which is preliminary data.</text>
</comment>
<organism evidence="4 5">
    <name type="scientific">Mikania micrantha</name>
    <name type="common">bitter vine</name>
    <dbReference type="NCBI Taxonomy" id="192012"/>
    <lineage>
        <taxon>Eukaryota</taxon>
        <taxon>Viridiplantae</taxon>
        <taxon>Streptophyta</taxon>
        <taxon>Embryophyta</taxon>
        <taxon>Tracheophyta</taxon>
        <taxon>Spermatophyta</taxon>
        <taxon>Magnoliopsida</taxon>
        <taxon>eudicotyledons</taxon>
        <taxon>Gunneridae</taxon>
        <taxon>Pentapetalae</taxon>
        <taxon>asterids</taxon>
        <taxon>campanulids</taxon>
        <taxon>Asterales</taxon>
        <taxon>Asteraceae</taxon>
        <taxon>Asteroideae</taxon>
        <taxon>Heliantheae alliance</taxon>
        <taxon>Eupatorieae</taxon>
        <taxon>Mikania</taxon>
    </lineage>
</organism>
<reference evidence="4 5" key="1">
    <citation type="submission" date="2019-05" db="EMBL/GenBank/DDBJ databases">
        <title>Mikania micrantha, genome provides insights into the molecular mechanism of rapid growth.</title>
        <authorList>
            <person name="Liu B."/>
        </authorList>
    </citation>
    <scope>NUCLEOTIDE SEQUENCE [LARGE SCALE GENOMIC DNA]</scope>
    <source>
        <strain evidence="4">NLD-2019</strain>
        <tissue evidence="4">Leaf</tissue>
    </source>
</reference>
<dbReference type="Pfam" id="PF20160">
    <property type="entry name" value="C-JID"/>
    <property type="match status" value="1"/>
</dbReference>
<keyword evidence="5" id="KW-1185">Reference proteome</keyword>
<dbReference type="SUPFAM" id="SSF52047">
    <property type="entry name" value="RNI-like"/>
    <property type="match status" value="1"/>
</dbReference>
<protein>
    <recommendedName>
        <fullName evidence="3">C-JID domain-containing protein</fullName>
    </recommendedName>
</protein>
<keyword evidence="2" id="KW-0677">Repeat</keyword>
<accession>A0A5N6NBK6</accession>
<dbReference type="InterPro" id="IPR032675">
    <property type="entry name" value="LRR_dom_sf"/>
</dbReference>
<name>A0A5N6NBK6_9ASTR</name>
<dbReference type="InterPro" id="IPR045344">
    <property type="entry name" value="C-JID"/>
</dbReference>
<proteinExistence type="predicted"/>
<dbReference type="OrthoDB" id="1752416at2759"/>
<keyword evidence="1" id="KW-0433">Leucine-rich repeat</keyword>
<dbReference type="InterPro" id="IPR001611">
    <property type="entry name" value="Leu-rich_rpt"/>
</dbReference>
<sequence>MKKLQSTPDFHGLPRLQKLTIEGCYELEEIHPSFGSHTSLEYLKVSYCTKLRMFPTIVHMRNLKTLKINGCNLKDGEIPSGIGELSNLKELDLSDNDFSLLDISISQLTCLKVLKLSLCDNLIELPDLPSRLVILNASYCKSLTTIGNFHRNCKWLSHVSLNETTIQNDGERLLQSMLEGNAIENGSMLFLFPGLEIPMGFTPPLLRGSRYTFQLPENWRDDFSGFLICAVSNYILISTDILKISVKQVSSDVSYEDDVVWEESDGDRITVVWYVSFGLLRNVAWLVQTYKALSFELAEYECSGFGVTLVAKKNRSGLTETSTINSYDYTRVIKIEHDKASDAIMISSSV</sequence>
<dbReference type="PANTHER" id="PTHR16083">
    <property type="entry name" value="LEUCINE RICH REPEAT CONTAINING PROTEIN"/>
    <property type="match status" value="1"/>
</dbReference>
<evidence type="ECO:0000313" key="4">
    <source>
        <dbReference type="EMBL" id="KAD4585154.1"/>
    </source>
</evidence>
<evidence type="ECO:0000313" key="5">
    <source>
        <dbReference type="Proteomes" id="UP000326396"/>
    </source>
</evidence>
<gene>
    <name evidence="4" type="ORF">E3N88_22755</name>
</gene>
<evidence type="ECO:0000256" key="1">
    <source>
        <dbReference type="ARBA" id="ARBA00022614"/>
    </source>
</evidence>
<dbReference type="Proteomes" id="UP000326396">
    <property type="component" value="Linkage Group LG2"/>
</dbReference>
<dbReference type="AlphaFoldDB" id="A0A5N6NBK6"/>
<dbReference type="PANTHER" id="PTHR16083:SF69">
    <property type="entry name" value="LEUCINE-RICH REPEAT DOMAIN SUPERFAMILY"/>
    <property type="match status" value="1"/>
</dbReference>
<dbReference type="Gene3D" id="3.80.10.10">
    <property type="entry name" value="Ribonuclease Inhibitor"/>
    <property type="match status" value="2"/>
</dbReference>